<proteinExistence type="inferred from homology"/>
<dbReference type="SUPFAM" id="SSF51182">
    <property type="entry name" value="RmlC-like cupins"/>
    <property type="match status" value="1"/>
</dbReference>
<evidence type="ECO:0000256" key="1">
    <source>
        <dbReference type="ARBA" id="ARBA00004613"/>
    </source>
</evidence>
<keyword evidence="3" id="KW-0964">Secreted</keyword>
<dbReference type="GO" id="GO:0030145">
    <property type="term" value="F:manganese ion binding"/>
    <property type="evidence" value="ECO:0007669"/>
    <property type="project" value="InterPro"/>
</dbReference>
<comment type="caution">
    <text evidence="7">The sequence shown here is derived from an EMBL/GenBank/DDBJ whole genome shotgun (WGS) entry which is preliminary data.</text>
</comment>
<reference evidence="7" key="1">
    <citation type="submission" date="2021-02" db="EMBL/GenBank/DDBJ databases">
        <authorList>
            <person name="Nowell W R."/>
        </authorList>
    </citation>
    <scope>NUCLEOTIDE SEQUENCE</scope>
</reference>
<comment type="similarity">
    <text evidence="2">Belongs to the germin family.</text>
</comment>
<evidence type="ECO:0000313" key="8">
    <source>
        <dbReference type="EMBL" id="CAF5004388.1"/>
    </source>
</evidence>
<evidence type="ECO:0000259" key="6">
    <source>
        <dbReference type="Pfam" id="PF00190"/>
    </source>
</evidence>
<evidence type="ECO:0000256" key="5">
    <source>
        <dbReference type="SAM" id="SignalP"/>
    </source>
</evidence>
<dbReference type="Pfam" id="PF00190">
    <property type="entry name" value="Cupin_1"/>
    <property type="match status" value="1"/>
</dbReference>
<accession>A0A816QA77</accession>
<dbReference type="EMBL" id="CAJNRE010006813">
    <property type="protein sequence ID" value="CAF2059144.1"/>
    <property type="molecule type" value="Genomic_DNA"/>
</dbReference>
<dbReference type="InterPro" id="IPR014710">
    <property type="entry name" value="RmlC-like_jellyroll"/>
</dbReference>
<dbReference type="Proteomes" id="UP000663824">
    <property type="component" value="Unassembled WGS sequence"/>
</dbReference>
<protein>
    <recommendedName>
        <fullName evidence="6">Cupin type-1 domain-containing protein</fullName>
    </recommendedName>
</protein>
<comment type="subcellular location">
    <subcellularLocation>
        <location evidence="1">Secreted</location>
    </subcellularLocation>
</comment>
<keyword evidence="5" id="KW-0732">Signal</keyword>
<evidence type="ECO:0000313" key="9">
    <source>
        <dbReference type="Proteomes" id="UP000663824"/>
    </source>
</evidence>
<feature type="signal peptide" evidence="5">
    <location>
        <begin position="1"/>
        <end position="20"/>
    </location>
</feature>
<dbReference type="PRINTS" id="PR00325">
    <property type="entry name" value="GERMIN"/>
</dbReference>
<keyword evidence="4" id="KW-0464">Manganese</keyword>
<evidence type="ECO:0000256" key="2">
    <source>
        <dbReference type="ARBA" id="ARBA00007456"/>
    </source>
</evidence>
<evidence type="ECO:0000313" key="7">
    <source>
        <dbReference type="EMBL" id="CAF2059144.1"/>
    </source>
</evidence>
<dbReference type="Gene3D" id="2.60.120.10">
    <property type="entry name" value="Jelly Rolls"/>
    <property type="match status" value="1"/>
</dbReference>
<gene>
    <name evidence="7" type="ORF">MBJ925_LOCUS14564</name>
    <name evidence="8" type="ORF">SMN809_LOCUS56897</name>
</gene>
<name>A0A816QA77_9BILA</name>
<evidence type="ECO:0000256" key="3">
    <source>
        <dbReference type="ARBA" id="ARBA00022525"/>
    </source>
</evidence>
<sequence>MIVIAIILFLGSFVHQWTNAMPSELLEIKYPMSREEAFHKLREKSDFIFDFYNPRPIDIIDGADTGRTVRAKQFSHVDQQWSFDVIISHSTMWRCEFELGFIEDNAANFTGHIIKEGQGTLFPQGSIHYFINTQCENSSLVAVASSEDPGRIDVATSFFKALPPSMISAALGGQKVKIDENKLPTVDPAQGTEECRRRCNLL</sequence>
<dbReference type="Proteomes" id="UP000676336">
    <property type="component" value="Unassembled WGS sequence"/>
</dbReference>
<feature type="chain" id="PRO_5035610391" description="Cupin type-1 domain-containing protein" evidence="5">
    <location>
        <begin position="21"/>
        <end position="202"/>
    </location>
</feature>
<dbReference type="AlphaFoldDB" id="A0A816QA77"/>
<dbReference type="InterPro" id="IPR001929">
    <property type="entry name" value="Germin"/>
</dbReference>
<feature type="domain" description="Cupin type-1" evidence="6">
    <location>
        <begin position="103"/>
        <end position="172"/>
    </location>
</feature>
<evidence type="ECO:0000256" key="4">
    <source>
        <dbReference type="ARBA" id="ARBA00023211"/>
    </source>
</evidence>
<dbReference type="GO" id="GO:0005576">
    <property type="term" value="C:extracellular region"/>
    <property type="evidence" value="ECO:0007669"/>
    <property type="project" value="UniProtKB-SubCell"/>
</dbReference>
<dbReference type="InterPro" id="IPR006045">
    <property type="entry name" value="Cupin_1"/>
</dbReference>
<dbReference type="EMBL" id="CAJOBI010205690">
    <property type="protein sequence ID" value="CAF5004388.1"/>
    <property type="molecule type" value="Genomic_DNA"/>
</dbReference>
<organism evidence="7 9">
    <name type="scientific">Rotaria magnacalcarata</name>
    <dbReference type="NCBI Taxonomy" id="392030"/>
    <lineage>
        <taxon>Eukaryota</taxon>
        <taxon>Metazoa</taxon>
        <taxon>Spiralia</taxon>
        <taxon>Gnathifera</taxon>
        <taxon>Rotifera</taxon>
        <taxon>Eurotatoria</taxon>
        <taxon>Bdelloidea</taxon>
        <taxon>Philodinida</taxon>
        <taxon>Philodinidae</taxon>
        <taxon>Rotaria</taxon>
    </lineage>
</organism>
<dbReference type="InterPro" id="IPR011051">
    <property type="entry name" value="RmlC_Cupin_sf"/>
</dbReference>